<dbReference type="RefSeq" id="WP_244640460.1">
    <property type="nucleotide sequence ID" value="NZ_BMJJ01000015.1"/>
</dbReference>
<feature type="binding site" evidence="18">
    <location>
        <begin position="129"/>
        <end position="135"/>
    </location>
    <ligand>
        <name>(6S)-NADPHX</name>
        <dbReference type="ChEBI" id="CHEBI:64076"/>
    </ligand>
</feature>
<evidence type="ECO:0000256" key="4">
    <source>
        <dbReference type="ARBA" id="ARBA00009524"/>
    </source>
</evidence>
<dbReference type="PANTHER" id="PTHR12592">
    <property type="entry name" value="ATP-DEPENDENT (S)-NAD(P)H-HYDRATE DEHYDRATASE FAMILY MEMBER"/>
    <property type="match status" value="1"/>
</dbReference>
<proteinExistence type="inferred from homology"/>
<dbReference type="AlphaFoldDB" id="A0A916YCU8"/>
<feature type="binding site" evidence="17">
    <location>
        <position position="443"/>
    </location>
    <ligand>
        <name>AMP</name>
        <dbReference type="ChEBI" id="CHEBI:456215"/>
    </ligand>
</feature>
<dbReference type="HAMAP" id="MF_01965">
    <property type="entry name" value="NADHX_dehydratase"/>
    <property type="match status" value="1"/>
</dbReference>
<dbReference type="InterPro" id="IPR000631">
    <property type="entry name" value="CARKD"/>
</dbReference>
<dbReference type="GO" id="GO:0052855">
    <property type="term" value="F:ADP-dependent NAD(P)H-hydrate dehydratase activity"/>
    <property type="evidence" value="ECO:0007669"/>
    <property type="project" value="UniProtKB-UniRule"/>
</dbReference>
<comment type="cofactor">
    <cofactor evidence="17">
        <name>Mg(2+)</name>
        <dbReference type="ChEBI" id="CHEBI:18420"/>
    </cofactor>
</comment>
<evidence type="ECO:0000256" key="7">
    <source>
        <dbReference type="ARBA" id="ARBA00022840"/>
    </source>
</evidence>
<comment type="similarity">
    <text evidence="4 19">In the C-terminal section; belongs to the NnrD/CARKD family.</text>
</comment>
<feature type="binding site" evidence="18">
    <location>
        <position position="125"/>
    </location>
    <ligand>
        <name>K(+)</name>
        <dbReference type="ChEBI" id="CHEBI:29103"/>
    </ligand>
</feature>
<feature type="domain" description="YjeF N-terminal" evidence="21">
    <location>
        <begin position="17"/>
        <end position="215"/>
    </location>
</feature>
<dbReference type="InterPro" id="IPR036652">
    <property type="entry name" value="YjeF_N_dom_sf"/>
</dbReference>
<evidence type="ECO:0000256" key="5">
    <source>
        <dbReference type="ARBA" id="ARBA00022723"/>
    </source>
</evidence>
<dbReference type="PIRSF" id="PIRSF017184">
    <property type="entry name" value="Nnr"/>
    <property type="match status" value="1"/>
</dbReference>
<comment type="function">
    <text evidence="14 19">Bifunctional enzyme that catalyzes the epimerization of the S- and R-forms of NAD(P)HX and the dehydration of the S-form of NAD(P)HX at the expense of ADP, which is converted to AMP. This allows the repair of both epimers of NAD(P)HX, a damaged form of NAD(P)H that is a result of enzymatic or heat-dependent hydration.</text>
</comment>
<evidence type="ECO:0000256" key="12">
    <source>
        <dbReference type="ARBA" id="ARBA00023239"/>
    </source>
</evidence>
<evidence type="ECO:0000256" key="2">
    <source>
        <dbReference type="ARBA" id="ARBA00000909"/>
    </source>
</evidence>
<comment type="catalytic activity">
    <reaction evidence="15 17 19">
        <text>(6S)-NADHX + ADP = AMP + phosphate + NADH + H(+)</text>
        <dbReference type="Rhea" id="RHEA:32223"/>
        <dbReference type="ChEBI" id="CHEBI:15378"/>
        <dbReference type="ChEBI" id="CHEBI:43474"/>
        <dbReference type="ChEBI" id="CHEBI:57945"/>
        <dbReference type="ChEBI" id="CHEBI:64074"/>
        <dbReference type="ChEBI" id="CHEBI:456215"/>
        <dbReference type="ChEBI" id="CHEBI:456216"/>
        <dbReference type="EC" id="4.2.1.136"/>
    </reaction>
</comment>
<comment type="function">
    <text evidence="18">Catalyzes the epimerization of the S- and R-forms of NAD(P)HX, a damaged form of NAD(P)H that is a result of enzymatic or heat-dependent hydration. This is a prerequisite for the S-specific NAD(P)H-hydrate dehydratase to allow the repair of both epimers of NAD(P)HX.</text>
</comment>
<reference evidence="22" key="1">
    <citation type="journal article" date="2014" name="Int. J. Syst. Evol. Microbiol.">
        <title>Complete genome sequence of Corynebacterium casei LMG S-19264T (=DSM 44701T), isolated from a smear-ripened cheese.</title>
        <authorList>
            <consortium name="US DOE Joint Genome Institute (JGI-PGF)"/>
            <person name="Walter F."/>
            <person name="Albersmeier A."/>
            <person name="Kalinowski J."/>
            <person name="Ruckert C."/>
        </authorList>
    </citation>
    <scope>NUCLEOTIDE SEQUENCE</scope>
    <source>
        <strain evidence="22">CGMCC 1.15493</strain>
    </source>
</reference>
<dbReference type="InterPro" id="IPR030677">
    <property type="entry name" value="Nnr"/>
</dbReference>
<gene>
    <name evidence="18" type="primary">nnrE</name>
    <name evidence="17" type="synonym">nnrD</name>
    <name evidence="22" type="ORF">GCM10011335_47750</name>
</gene>
<feature type="binding site" evidence="18">
    <location>
        <begin position="64"/>
        <end position="68"/>
    </location>
    <ligand>
        <name>(6S)-NADPHX</name>
        <dbReference type="ChEBI" id="CHEBI:64076"/>
    </ligand>
</feature>
<comment type="catalytic activity">
    <reaction evidence="2 18 19">
        <text>(6R)-NADPHX = (6S)-NADPHX</text>
        <dbReference type="Rhea" id="RHEA:32227"/>
        <dbReference type="ChEBI" id="CHEBI:64076"/>
        <dbReference type="ChEBI" id="CHEBI:64077"/>
        <dbReference type="EC" id="5.1.99.6"/>
    </reaction>
</comment>
<keyword evidence="13" id="KW-0511">Multifunctional enzyme</keyword>
<comment type="cofactor">
    <cofactor evidence="18 19">
        <name>K(+)</name>
        <dbReference type="ChEBI" id="CHEBI:29103"/>
    </cofactor>
    <text evidence="18 19">Binds 1 potassium ion per subunit.</text>
</comment>
<feature type="binding site" evidence="18">
    <location>
        <position position="161"/>
    </location>
    <ligand>
        <name>K(+)</name>
        <dbReference type="ChEBI" id="CHEBI:29103"/>
    </ligand>
</feature>
<comment type="similarity">
    <text evidence="17">Belongs to the NnrD/CARKD family.</text>
</comment>
<evidence type="ECO:0000256" key="10">
    <source>
        <dbReference type="ARBA" id="ARBA00023027"/>
    </source>
</evidence>
<keyword evidence="6 17" id="KW-0547">Nucleotide-binding</keyword>
<comment type="catalytic activity">
    <reaction evidence="16 17 19">
        <text>(6S)-NADPHX + ADP = AMP + phosphate + NADPH + H(+)</text>
        <dbReference type="Rhea" id="RHEA:32235"/>
        <dbReference type="ChEBI" id="CHEBI:15378"/>
        <dbReference type="ChEBI" id="CHEBI:43474"/>
        <dbReference type="ChEBI" id="CHEBI:57783"/>
        <dbReference type="ChEBI" id="CHEBI:64076"/>
        <dbReference type="ChEBI" id="CHEBI:456215"/>
        <dbReference type="ChEBI" id="CHEBI:456216"/>
        <dbReference type="EC" id="4.2.1.136"/>
    </reaction>
</comment>
<dbReference type="NCBIfam" id="TIGR00197">
    <property type="entry name" value="yjeF_nterm"/>
    <property type="match status" value="1"/>
</dbReference>
<comment type="similarity">
    <text evidence="3 19">In the N-terminal section; belongs to the NnrE/AIBP family.</text>
</comment>
<comment type="subunit">
    <text evidence="17">Homotetramer.</text>
</comment>
<dbReference type="EC" id="4.2.1.136" evidence="19"/>
<dbReference type="SUPFAM" id="SSF53613">
    <property type="entry name" value="Ribokinase-like"/>
    <property type="match status" value="1"/>
</dbReference>
<evidence type="ECO:0000313" key="23">
    <source>
        <dbReference type="Proteomes" id="UP000613160"/>
    </source>
</evidence>
<dbReference type="GO" id="GO:0046872">
    <property type="term" value="F:metal ion binding"/>
    <property type="evidence" value="ECO:0007669"/>
    <property type="project" value="UniProtKB-UniRule"/>
</dbReference>
<dbReference type="InterPro" id="IPR029056">
    <property type="entry name" value="Ribokinase-like"/>
</dbReference>
<feature type="binding site" evidence="18">
    <location>
        <position position="65"/>
    </location>
    <ligand>
        <name>K(+)</name>
        <dbReference type="ChEBI" id="CHEBI:29103"/>
    </ligand>
</feature>
<keyword evidence="8 17" id="KW-0521">NADP</keyword>
<feature type="binding site" evidence="18">
    <location>
        <position position="158"/>
    </location>
    <ligand>
        <name>(6S)-NADPHX</name>
        <dbReference type="ChEBI" id="CHEBI:64076"/>
    </ligand>
</feature>
<dbReference type="EMBL" id="BMJJ01000015">
    <property type="protein sequence ID" value="GGD39512.1"/>
    <property type="molecule type" value="Genomic_DNA"/>
</dbReference>
<dbReference type="PANTHER" id="PTHR12592:SF0">
    <property type="entry name" value="ATP-DEPENDENT (S)-NAD(P)H-HYDRATE DEHYDRATASE"/>
    <property type="match status" value="1"/>
</dbReference>
<dbReference type="SUPFAM" id="SSF64153">
    <property type="entry name" value="YjeF N-terminal domain-like"/>
    <property type="match status" value="1"/>
</dbReference>
<evidence type="ECO:0000259" key="20">
    <source>
        <dbReference type="PROSITE" id="PS51383"/>
    </source>
</evidence>
<comment type="caution">
    <text evidence="22">The sequence shown here is derived from an EMBL/GenBank/DDBJ whole genome shotgun (WGS) entry which is preliminary data.</text>
</comment>
<sequence>MSIEQDGGVSLLDPREMGEADRLTIAGGLAGVVLMDNAGRAVADALRRSFPAARRIAVLAGPGNNGGDGYVVGRLLREAGLTVALFSTGDPASLKGDAARAAARYPGPVEALDAIVPGEADVVVDALFGAGLDRPVSEPIAAVMRATKAAGVPVVAVDLPSGVSGASGAVLGEAFSAALTVTFFRRKPGHLLQPGRGRCGRVVVADIGIADDVLDTIRPKTFANEPELWAEARPDPSTDGHKYDRGHAVVFSGGATTSGAARLAAMAALRAGAGLVTVFAPPSALMVNAAHLTAIMLKRCSDASALQAALEDARLSAFVLGPGFGLGEPARDYALAVLSARRALVLDADGITAFAEAPETLFAAIRAAGSPVVLTPHQGEFARLFPDIAAEGNSSKLEKARQAAERAGCVVVLKGADTVIAAPDGRAAINATGTPYLATAGSGDVLSGVIAGLLAQKTPAFEAAAAGVWMHGRAAELFGPGLIAEDLPGLLPKVLAELSGAT</sequence>
<evidence type="ECO:0000256" key="3">
    <source>
        <dbReference type="ARBA" id="ARBA00006001"/>
    </source>
</evidence>
<evidence type="ECO:0000256" key="14">
    <source>
        <dbReference type="ARBA" id="ARBA00025153"/>
    </source>
</evidence>
<dbReference type="Proteomes" id="UP000613160">
    <property type="component" value="Unassembled WGS sequence"/>
</dbReference>
<dbReference type="Gene3D" id="3.40.50.10260">
    <property type="entry name" value="YjeF N-terminal domain"/>
    <property type="match status" value="1"/>
</dbReference>
<dbReference type="PROSITE" id="PS51385">
    <property type="entry name" value="YJEF_N"/>
    <property type="match status" value="1"/>
</dbReference>
<dbReference type="Pfam" id="PF01256">
    <property type="entry name" value="Carb_kinase"/>
    <property type="match status" value="1"/>
</dbReference>
<dbReference type="HAMAP" id="MF_01966">
    <property type="entry name" value="NADHX_epimerase"/>
    <property type="match status" value="1"/>
</dbReference>
<accession>A0A916YCU8</accession>
<evidence type="ECO:0000256" key="15">
    <source>
        <dbReference type="ARBA" id="ARBA00048238"/>
    </source>
</evidence>
<evidence type="ECO:0000259" key="21">
    <source>
        <dbReference type="PROSITE" id="PS51385"/>
    </source>
</evidence>
<evidence type="ECO:0000256" key="13">
    <source>
        <dbReference type="ARBA" id="ARBA00023268"/>
    </source>
</evidence>
<dbReference type="GO" id="GO:0110051">
    <property type="term" value="P:metabolite repair"/>
    <property type="evidence" value="ECO:0007669"/>
    <property type="project" value="TreeGrafter"/>
</dbReference>
<dbReference type="InterPro" id="IPR017953">
    <property type="entry name" value="Carbohydrate_kinase_pred_CS"/>
</dbReference>
<keyword evidence="9 18" id="KW-0630">Potassium</keyword>
<evidence type="ECO:0000256" key="8">
    <source>
        <dbReference type="ARBA" id="ARBA00022857"/>
    </source>
</evidence>
<evidence type="ECO:0000256" key="17">
    <source>
        <dbReference type="HAMAP-Rule" id="MF_01965"/>
    </source>
</evidence>
<keyword evidence="11 18" id="KW-0413">Isomerase</keyword>
<dbReference type="PROSITE" id="PS01050">
    <property type="entry name" value="YJEF_C_2"/>
    <property type="match status" value="1"/>
</dbReference>
<dbReference type="InterPro" id="IPR004443">
    <property type="entry name" value="YjeF_N_dom"/>
</dbReference>
<keyword evidence="10 17" id="KW-0520">NAD</keyword>
<name>A0A916YCU8_9HYPH</name>
<evidence type="ECO:0000256" key="19">
    <source>
        <dbReference type="PIRNR" id="PIRNR017184"/>
    </source>
</evidence>
<evidence type="ECO:0000256" key="18">
    <source>
        <dbReference type="HAMAP-Rule" id="MF_01966"/>
    </source>
</evidence>
<dbReference type="Pfam" id="PF03853">
    <property type="entry name" value="YjeF_N"/>
    <property type="match status" value="1"/>
</dbReference>
<reference evidence="22" key="2">
    <citation type="submission" date="2020-09" db="EMBL/GenBank/DDBJ databases">
        <authorList>
            <person name="Sun Q."/>
            <person name="Zhou Y."/>
        </authorList>
    </citation>
    <scope>NUCLEOTIDE SEQUENCE</scope>
    <source>
        <strain evidence="22">CGMCC 1.15493</strain>
    </source>
</reference>
<evidence type="ECO:0000256" key="9">
    <source>
        <dbReference type="ARBA" id="ARBA00022958"/>
    </source>
</evidence>
<feature type="domain" description="YjeF C-terminal" evidence="20">
    <location>
        <begin position="225"/>
        <end position="498"/>
    </location>
</feature>
<dbReference type="GO" id="GO:0005524">
    <property type="term" value="F:ATP binding"/>
    <property type="evidence" value="ECO:0007669"/>
    <property type="project" value="UniProtKB-UniRule"/>
</dbReference>
<dbReference type="PROSITE" id="PS51383">
    <property type="entry name" value="YJEF_C_3"/>
    <property type="match status" value="1"/>
</dbReference>
<comment type="caution">
    <text evidence="18">Lacks conserved residue(s) required for the propagation of feature annotation.</text>
</comment>
<evidence type="ECO:0000256" key="6">
    <source>
        <dbReference type="ARBA" id="ARBA00022741"/>
    </source>
</evidence>
<evidence type="ECO:0000313" key="22">
    <source>
        <dbReference type="EMBL" id="GGD39512.1"/>
    </source>
</evidence>
<dbReference type="EC" id="5.1.99.6" evidence="19"/>
<dbReference type="GO" id="GO:0046496">
    <property type="term" value="P:nicotinamide nucleotide metabolic process"/>
    <property type="evidence" value="ECO:0007669"/>
    <property type="project" value="UniProtKB-UniRule"/>
</dbReference>
<comment type="function">
    <text evidence="17">Catalyzes the dehydration of the S-form of NAD(P)HX at the expense of ADP, which is converted to AMP. Together with NAD(P)HX epimerase, which catalyzes the epimerization of the S- and R-forms, the enzyme allows the repair of both epimers of NAD(P)HX, a damaged form of NAD(P)H that is a result of enzymatic or heat-dependent hydration.</text>
</comment>
<dbReference type="GO" id="GO:0052856">
    <property type="term" value="F:NAD(P)HX epimerase activity"/>
    <property type="evidence" value="ECO:0007669"/>
    <property type="project" value="UniProtKB-UniRule"/>
</dbReference>
<comment type="similarity">
    <text evidence="18">Belongs to the NnrE/AIBP family.</text>
</comment>
<feature type="binding site" evidence="17">
    <location>
        <position position="260"/>
    </location>
    <ligand>
        <name>(6S)-NADPHX</name>
        <dbReference type="ChEBI" id="CHEBI:64076"/>
    </ligand>
</feature>
<evidence type="ECO:0000256" key="1">
    <source>
        <dbReference type="ARBA" id="ARBA00000013"/>
    </source>
</evidence>
<comment type="catalytic activity">
    <reaction evidence="1 18 19">
        <text>(6R)-NADHX = (6S)-NADHX</text>
        <dbReference type="Rhea" id="RHEA:32215"/>
        <dbReference type="ChEBI" id="CHEBI:64074"/>
        <dbReference type="ChEBI" id="CHEBI:64075"/>
        <dbReference type="EC" id="5.1.99.6"/>
    </reaction>
</comment>
<keyword evidence="23" id="KW-1185">Reference proteome</keyword>
<evidence type="ECO:0000256" key="11">
    <source>
        <dbReference type="ARBA" id="ARBA00023235"/>
    </source>
</evidence>
<dbReference type="Gene3D" id="3.40.1190.20">
    <property type="match status" value="1"/>
</dbReference>
<dbReference type="CDD" id="cd01171">
    <property type="entry name" value="YXKO-related"/>
    <property type="match status" value="1"/>
</dbReference>
<keyword evidence="5 18" id="KW-0479">Metal-binding</keyword>
<organism evidence="22 23">
    <name type="scientific">Aureimonas glaciei</name>
    <dbReference type="NCBI Taxonomy" id="1776957"/>
    <lineage>
        <taxon>Bacteria</taxon>
        <taxon>Pseudomonadati</taxon>
        <taxon>Pseudomonadota</taxon>
        <taxon>Alphaproteobacteria</taxon>
        <taxon>Hyphomicrobiales</taxon>
        <taxon>Aurantimonadaceae</taxon>
        <taxon>Aureimonas</taxon>
    </lineage>
</organism>
<feature type="binding site" evidence="17">
    <location>
        <begin position="414"/>
        <end position="418"/>
    </location>
    <ligand>
        <name>AMP</name>
        <dbReference type="ChEBI" id="CHEBI:456215"/>
    </ligand>
</feature>
<protein>
    <recommendedName>
        <fullName evidence="19">Bifunctional NAD(P)H-hydrate repair enzyme</fullName>
    </recommendedName>
    <alternativeName>
        <fullName evidence="19">Nicotinamide nucleotide repair protein</fullName>
    </alternativeName>
    <domain>
        <recommendedName>
            <fullName evidence="19">ADP-dependent (S)-NAD(P)H-hydrate dehydratase</fullName>
            <ecNumber evidence="19">4.2.1.136</ecNumber>
        </recommendedName>
        <alternativeName>
            <fullName evidence="19">ADP-dependent NAD(P)HX dehydratase</fullName>
        </alternativeName>
    </domain>
    <domain>
        <recommendedName>
            <fullName evidence="19">NAD(P)H-hydrate epimerase</fullName>
            <ecNumber evidence="19">5.1.99.6</ecNumber>
        </recommendedName>
    </domain>
</protein>
<evidence type="ECO:0000256" key="16">
    <source>
        <dbReference type="ARBA" id="ARBA00049209"/>
    </source>
</evidence>
<feature type="binding site" evidence="17">
    <location>
        <position position="444"/>
    </location>
    <ligand>
        <name>(6S)-NADPHX</name>
        <dbReference type="ChEBI" id="CHEBI:64076"/>
    </ligand>
</feature>
<dbReference type="NCBIfam" id="TIGR00196">
    <property type="entry name" value="yjeF_cterm"/>
    <property type="match status" value="1"/>
</dbReference>
<keyword evidence="7 17" id="KW-0067">ATP-binding</keyword>
<feature type="binding site" evidence="17">
    <location>
        <position position="323"/>
    </location>
    <ligand>
        <name>(6S)-NADPHX</name>
        <dbReference type="ChEBI" id="CHEBI:64076"/>
    </ligand>
</feature>
<keyword evidence="12 17" id="KW-0456">Lyase</keyword>
<feature type="binding site" evidence="17">
    <location>
        <position position="377"/>
    </location>
    <ligand>
        <name>(6S)-NADPHX</name>
        <dbReference type="ChEBI" id="CHEBI:64076"/>
    </ligand>
</feature>